<keyword evidence="1" id="KW-0472">Membrane</keyword>
<keyword evidence="3" id="KW-1185">Reference proteome</keyword>
<proteinExistence type="predicted"/>
<dbReference type="RefSeq" id="WP_068774142.1">
    <property type="nucleotide sequence ID" value="NZ_RHLK01000003.1"/>
</dbReference>
<dbReference type="Pfam" id="PF14209">
    <property type="entry name" value="DUF4321"/>
    <property type="match status" value="1"/>
</dbReference>
<comment type="caution">
    <text evidence="2">The sequence shown here is derived from an EMBL/GenBank/DDBJ whole genome shotgun (WGS) entry which is preliminary data.</text>
</comment>
<feature type="transmembrane region" description="Helical" evidence="1">
    <location>
        <begin position="7"/>
        <end position="27"/>
    </location>
</feature>
<dbReference type="Proteomes" id="UP000490800">
    <property type="component" value="Unassembled WGS sequence"/>
</dbReference>
<organism evidence="2 3">
    <name type="scientific">Paenibacillus lutrae</name>
    <dbReference type="NCBI Taxonomy" id="2078573"/>
    <lineage>
        <taxon>Bacteria</taxon>
        <taxon>Bacillati</taxon>
        <taxon>Bacillota</taxon>
        <taxon>Bacilli</taxon>
        <taxon>Bacillales</taxon>
        <taxon>Paenibacillaceae</taxon>
        <taxon>Paenibacillus</taxon>
    </lineage>
</organism>
<name>A0A7X3FHQ0_9BACL</name>
<evidence type="ECO:0000256" key="1">
    <source>
        <dbReference type="SAM" id="Phobius"/>
    </source>
</evidence>
<dbReference type="InterPro" id="IPR025470">
    <property type="entry name" value="DUF4321"/>
</dbReference>
<accession>A0A7X3FHQ0</accession>
<dbReference type="AlphaFoldDB" id="A0A7X3FHQ0"/>
<dbReference type="EMBL" id="RHLK01000003">
    <property type="protein sequence ID" value="MVO99688.1"/>
    <property type="molecule type" value="Genomic_DNA"/>
</dbReference>
<dbReference type="OrthoDB" id="2974387at2"/>
<sequence>MKKNGFTLILFLIIGLIVGIITGQLLAPVKALSFLTQSTSIVWQPRADLQVISYDINLQIKLNLCSILGLAAAFWLYRKV</sequence>
<feature type="transmembrane region" description="Helical" evidence="1">
    <location>
        <begin position="58"/>
        <end position="77"/>
    </location>
</feature>
<evidence type="ECO:0000313" key="3">
    <source>
        <dbReference type="Proteomes" id="UP000490800"/>
    </source>
</evidence>
<evidence type="ECO:0000313" key="2">
    <source>
        <dbReference type="EMBL" id="MVO99688.1"/>
    </source>
</evidence>
<gene>
    <name evidence="2" type="ORF">EDM21_09105</name>
</gene>
<reference evidence="2 3" key="1">
    <citation type="journal article" date="2019" name="Microorganisms">
        <title>Paenibacillus lutrae sp. nov., A Chitinolytic Species Isolated from A River Otter in Castril Natural Park, Granada, Spain.</title>
        <authorList>
            <person name="Rodriguez M."/>
            <person name="Reina J.C."/>
            <person name="Bejar V."/>
            <person name="Llamas I."/>
        </authorList>
    </citation>
    <scope>NUCLEOTIDE SEQUENCE [LARGE SCALE GENOMIC DNA]</scope>
    <source>
        <strain evidence="2 3">N10</strain>
    </source>
</reference>
<keyword evidence="1" id="KW-0812">Transmembrane</keyword>
<keyword evidence="1" id="KW-1133">Transmembrane helix</keyword>
<protein>
    <submittedName>
        <fullName evidence="2">DUF4321 domain-containing protein</fullName>
    </submittedName>
</protein>